<evidence type="ECO:0000259" key="3">
    <source>
        <dbReference type="Pfam" id="PF00383"/>
    </source>
</evidence>
<protein>
    <recommendedName>
        <fullName evidence="3">CMP/dCMP-type deaminase domain-containing protein</fullName>
    </recommendedName>
</protein>
<feature type="domain" description="CMP/dCMP-type deaminase" evidence="3">
    <location>
        <begin position="31"/>
        <end position="111"/>
    </location>
</feature>
<name>A0A6C0BHR9_9ZZZZ</name>
<proteinExistence type="predicted"/>
<dbReference type="EMBL" id="MN739162">
    <property type="protein sequence ID" value="QHS91552.1"/>
    <property type="molecule type" value="Genomic_DNA"/>
</dbReference>
<keyword evidence="2" id="KW-0862">Zinc</keyword>
<reference evidence="4" key="1">
    <citation type="journal article" date="2020" name="Nature">
        <title>Giant virus diversity and host interactions through global metagenomics.</title>
        <authorList>
            <person name="Schulz F."/>
            <person name="Roux S."/>
            <person name="Paez-Espino D."/>
            <person name="Jungbluth S."/>
            <person name="Walsh D.A."/>
            <person name="Denef V.J."/>
            <person name="McMahon K.D."/>
            <person name="Konstantinidis K.T."/>
            <person name="Eloe-Fadrosh E.A."/>
            <person name="Kyrpides N.C."/>
            <person name="Woyke T."/>
        </authorList>
    </citation>
    <scope>NUCLEOTIDE SEQUENCE</scope>
    <source>
        <strain evidence="4">GVMAG-M-3300013006-15</strain>
    </source>
</reference>
<dbReference type="Pfam" id="PF00383">
    <property type="entry name" value="dCMP_cyt_deam_1"/>
    <property type="match status" value="1"/>
</dbReference>
<dbReference type="InterPro" id="IPR016193">
    <property type="entry name" value="Cytidine_deaminase-like"/>
</dbReference>
<keyword evidence="1" id="KW-0479">Metal-binding</keyword>
<evidence type="ECO:0000256" key="2">
    <source>
        <dbReference type="ARBA" id="ARBA00022833"/>
    </source>
</evidence>
<dbReference type="GO" id="GO:0008270">
    <property type="term" value="F:zinc ion binding"/>
    <property type="evidence" value="ECO:0007669"/>
    <property type="project" value="InterPro"/>
</dbReference>
<dbReference type="PROSITE" id="PS00903">
    <property type="entry name" value="CYT_DCMP_DEAMINASES_1"/>
    <property type="match status" value="1"/>
</dbReference>
<accession>A0A6C0BHR9</accession>
<dbReference type="AlphaFoldDB" id="A0A6C0BHR9"/>
<sequence length="137" mass="15348">MPTFKTVEDLRQYIPPDNGLDLTKTNRHIAILTKGNKILAAAMNQFGSRSFGSGYTYNTIHAEINVIKKLGSIKKLKGATMYVFRTGKGCNESSVCHSMPCPICQKILEKCIDEYGLRRVFYSVNPDGSCPRPSRFH</sequence>
<evidence type="ECO:0000313" key="4">
    <source>
        <dbReference type="EMBL" id="QHS91552.1"/>
    </source>
</evidence>
<evidence type="ECO:0000256" key="1">
    <source>
        <dbReference type="ARBA" id="ARBA00022723"/>
    </source>
</evidence>
<dbReference type="Gene3D" id="3.40.140.10">
    <property type="entry name" value="Cytidine Deaminase, domain 2"/>
    <property type="match status" value="1"/>
</dbReference>
<organism evidence="4">
    <name type="scientific">viral metagenome</name>
    <dbReference type="NCBI Taxonomy" id="1070528"/>
    <lineage>
        <taxon>unclassified sequences</taxon>
        <taxon>metagenomes</taxon>
        <taxon>organismal metagenomes</taxon>
    </lineage>
</organism>
<dbReference type="GO" id="GO:0016787">
    <property type="term" value="F:hydrolase activity"/>
    <property type="evidence" value="ECO:0007669"/>
    <property type="project" value="InterPro"/>
</dbReference>
<dbReference type="InterPro" id="IPR016192">
    <property type="entry name" value="APOBEC/CMP_deaminase_Zn-bd"/>
</dbReference>
<dbReference type="InterPro" id="IPR002125">
    <property type="entry name" value="CMP_dCMP_dom"/>
</dbReference>
<dbReference type="SUPFAM" id="SSF53927">
    <property type="entry name" value="Cytidine deaminase-like"/>
    <property type="match status" value="1"/>
</dbReference>